<proteinExistence type="predicted"/>
<evidence type="ECO:0000259" key="1">
    <source>
        <dbReference type="PROSITE" id="PS50206"/>
    </source>
</evidence>
<dbReference type="SMART" id="SM00450">
    <property type="entry name" value="RHOD"/>
    <property type="match status" value="1"/>
</dbReference>
<organism evidence="2">
    <name type="scientific">Attheya septentrionalis</name>
    <dbReference type="NCBI Taxonomy" id="420275"/>
    <lineage>
        <taxon>Eukaryota</taxon>
        <taxon>Sar</taxon>
        <taxon>Stramenopiles</taxon>
        <taxon>Ochrophyta</taxon>
        <taxon>Bacillariophyta</taxon>
        <taxon>Coscinodiscophyceae</taxon>
        <taxon>Chaetocerotophycidae</taxon>
        <taxon>Chaetocerotales</taxon>
        <taxon>Attheyaceae</taxon>
        <taxon>Attheya</taxon>
    </lineage>
</organism>
<dbReference type="AlphaFoldDB" id="A0A7S2XRH6"/>
<dbReference type="SUPFAM" id="SSF52821">
    <property type="entry name" value="Rhodanese/Cell cycle control phosphatase"/>
    <property type="match status" value="1"/>
</dbReference>
<evidence type="ECO:0000313" key="2">
    <source>
        <dbReference type="EMBL" id="CAD9824634.1"/>
    </source>
</evidence>
<dbReference type="EMBL" id="HBHQ01024444">
    <property type="protein sequence ID" value="CAD9824634.1"/>
    <property type="molecule type" value="Transcribed_RNA"/>
</dbReference>
<dbReference type="PROSITE" id="PS50206">
    <property type="entry name" value="RHODANESE_3"/>
    <property type="match status" value="1"/>
</dbReference>
<name>A0A7S2XRH6_9STRA</name>
<reference evidence="2" key="1">
    <citation type="submission" date="2021-01" db="EMBL/GenBank/DDBJ databases">
        <authorList>
            <person name="Corre E."/>
            <person name="Pelletier E."/>
            <person name="Niang G."/>
            <person name="Scheremetjew M."/>
            <person name="Finn R."/>
            <person name="Kale V."/>
            <person name="Holt S."/>
            <person name="Cochrane G."/>
            <person name="Meng A."/>
            <person name="Brown T."/>
            <person name="Cohen L."/>
        </authorList>
    </citation>
    <scope>NUCLEOTIDE SEQUENCE</scope>
    <source>
        <strain evidence="2">CCMP2084</strain>
    </source>
</reference>
<accession>A0A7S2XRH6</accession>
<sequence length="110" mass="12067">MTGERASKEEIKEAAARPDVVFLDVRTEPEIAENPLTSRPFVAVECNVTDSSILEAKIDTVLTDKDAPIVIFCRSGRRAETAIEVLKQRGFTHTYNGGGVSDLETNLRST</sequence>
<dbReference type="Gene3D" id="3.40.250.10">
    <property type="entry name" value="Rhodanese-like domain"/>
    <property type="match status" value="1"/>
</dbReference>
<dbReference type="Pfam" id="PF00581">
    <property type="entry name" value="Rhodanese"/>
    <property type="match status" value="1"/>
</dbReference>
<dbReference type="InterPro" id="IPR001763">
    <property type="entry name" value="Rhodanese-like_dom"/>
</dbReference>
<dbReference type="InterPro" id="IPR036873">
    <property type="entry name" value="Rhodanese-like_dom_sf"/>
</dbReference>
<dbReference type="CDD" id="cd00158">
    <property type="entry name" value="RHOD"/>
    <property type="match status" value="1"/>
</dbReference>
<feature type="domain" description="Rhodanese" evidence="1">
    <location>
        <begin position="16"/>
        <end position="105"/>
    </location>
</feature>
<gene>
    <name evidence="2" type="ORF">ASEP1449_LOCUS16468</name>
</gene>
<protein>
    <recommendedName>
        <fullName evidence="1">Rhodanese domain-containing protein</fullName>
    </recommendedName>
</protein>